<dbReference type="KEGG" id="cpf:CPF_2351"/>
<keyword evidence="2" id="KW-0408">Iron</keyword>
<dbReference type="SUPFAM" id="SSF52218">
    <property type="entry name" value="Flavoproteins"/>
    <property type="match status" value="1"/>
</dbReference>
<dbReference type="InterPro" id="IPR017896">
    <property type="entry name" value="4Fe4S_Fe-S-bd"/>
</dbReference>
<dbReference type="eggNOG" id="COG1149">
    <property type="taxonomic scope" value="Bacteria"/>
</dbReference>
<dbReference type="Gene3D" id="3.30.70.20">
    <property type="match status" value="1"/>
</dbReference>
<dbReference type="Pfam" id="PF12724">
    <property type="entry name" value="Flavodoxin_5"/>
    <property type="match status" value="1"/>
</dbReference>
<dbReference type="AlphaFoldDB" id="A0A0H2YPU9"/>
<dbReference type="PROSITE" id="PS51379">
    <property type="entry name" value="4FE4S_FER_2"/>
    <property type="match status" value="2"/>
</dbReference>
<dbReference type="InterPro" id="IPR029039">
    <property type="entry name" value="Flavoprotein-like_sf"/>
</dbReference>
<evidence type="ECO:0000256" key="3">
    <source>
        <dbReference type="ARBA" id="ARBA00023014"/>
    </source>
</evidence>
<dbReference type="NCBIfam" id="NF038196">
    <property type="entry name" value="ferrodoxin_EFR1"/>
    <property type="match status" value="1"/>
</dbReference>
<dbReference type="RefSeq" id="WP_003455000.1">
    <property type="nucleotide sequence ID" value="NC_008261.1"/>
</dbReference>
<dbReference type="InterPro" id="IPR047964">
    <property type="entry name" value="EFR1-like"/>
</dbReference>
<protein>
    <submittedName>
        <fullName evidence="5">Iron-sulfur cluster-binding protein</fullName>
    </submittedName>
</protein>
<dbReference type="PROSITE" id="PS00198">
    <property type="entry name" value="4FE4S_FER_1"/>
    <property type="match status" value="1"/>
</dbReference>
<dbReference type="GeneID" id="93001368"/>
<evidence type="ECO:0000313" key="6">
    <source>
        <dbReference type="Proteomes" id="UP000001823"/>
    </source>
</evidence>
<organism evidence="5 6">
    <name type="scientific">Clostridium perfringens (strain ATCC 13124 / DSM 756 / JCM 1290 / NCIMB 6125 / NCTC 8237 / Type A)</name>
    <dbReference type="NCBI Taxonomy" id="195103"/>
    <lineage>
        <taxon>Bacteria</taxon>
        <taxon>Bacillati</taxon>
        <taxon>Bacillota</taxon>
        <taxon>Clostridia</taxon>
        <taxon>Eubacteriales</taxon>
        <taxon>Clostridiaceae</taxon>
        <taxon>Clostridium</taxon>
    </lineage>
</organism>
<dbReference type="PaxDb" id="195103-CPF_2351"/>
<accession>A0A0H2YPU9</accession>
<name>A0A0H2YPU9_CLOP1</name>
<dbReference type="STRING" id="195103.CPF_2351"/>
<evidence type="ECO:0000259" key="4">
    <source>
        <dbReference type="PROSITE" id="PS51379"/>
    </source>
</evidence>
<reference evidence="5 6" key="1">
    <citation type="journal article" date="2006" name="Genome Res.">
        <title>Skewed genomic variability in strains of the toxigenic bacterial pathogen, Clostridium perfringens.</title>
        <authorList>
            <person name="Myers G.S."/>
            <person name="Rasko D.A."/>
            <person name="Cheung J.K."/>
            <person name="Ravel J."/>
            <person name="Seshadri R."/>
            <person name="Deboy R.T."/>
            <person name="Ren Q."/>
            <person name="Varga J."/>
            <person name="Awad M.M."/>
            <person name="Brinkac L.M."/>
            <person name="Daugherty S.C."/>
            <person name="Haft D.H."/>
            <person name="Dodson R.J."/>
            <person name="Madupu R."/>
            <person name="Nelson W.C."/>
            <person name="Rosovitz M.J."/>
            <person name="Sullivan S.A."/>
            <person name="Khouri H."/>
            <person name="Dimitrov G.I."/>
            <person name="Watkins K.L."/>
            <person name="Mulligan S."/>
            <person name="Benton J."/>
            <person name="Radune D."/>
            <person name="Fisher D.J."/>
            <person name="Atkins H.S."/>
            <person name="Hiscox T."/>
            <person name="Jost B.H."/>
            <person name="Billington S.J."/>
            <person name="Songer J.G."/>
            <person name="McClane B.A."/>
            <person name="Titball R.W."/>
            <person name="Rood J.I."/>
            <person name="Melville S.B."/>
            <person name="Paulsen I.T."/>
        </authorList>
    </citation>
    <scope>NUCLEOTIDE SEQUENCE [LARGE SCALE GENOMIC DNA]</scope>
    <source>
        <strain evidence="6">ATCC 13124 / DSM 756 / JCM 1290 / NCIMB 6125 / NCTC 8237 / S 107 / Type A</strain>
    </source>
</reference>
<dbReference type="SUPFAM" id="SSF54862">
    <property type="entry name" value="4Fe-4S ferredoxins"/>
    <property type="match status" value="1"/>
</dbReference>
<evidence type="ECO:0000256" key="2">
    <source>
        <dbReference type="ARBA" id="ARBA00023004"/>
    </source>
</evidence>
<feature type="domain" description="4Fe-4S ferredoxin-type" evidence="4">
    <location>
        <begin position="216"/>
        <end position="239"/>
    </location>
</feature>
<gene>
    <name evidence="5" type="ordered locus">CPF_2351</name>
</gene>
<proteinExistence type="predicted"/>
<dbReference type="Gene3D" id="3.40.50.360">
    <property type="match status" value="1"/>
</dbReference>
<dbReference type="Proteomes" id="UP000001823">
    <property type="component" value="Chromosome"/>
</dbReference>
<sequence>MKKNLIFYFSTSGNSLYTAKEIAKHLKDAEIISIVDAFYKKEFKYEAETIGFVYPIYASGLPPMVSEFISKLQLNKDSYIFAAECTGGGKGITFSMINKLLYPKNLSLSNGEKFLLNSNYVRMGRNPKVGEDAKKVIDSNKFKIENFTLSILNRESKDLKEKHTRINLLLYKLWKDGFKNKDKNFNTNEFCTACGICAKICPNKNIEIIDEGPKWKGNCCDCMGCVNNCPHKCINIGNKTKKKNRYKNPYILTSELLRK</sequence>
<feature type="domain" description="4Fe-4S ferredoxin-type" evidence="4">
    <location>
        <begin position="181"/>
        <end position="211"/>
    </location>
</feature>
<dbReference type="EMBL" id="CP000246">
    <property type="protein sequence ID" value="ABG82948.1"/>
    <property type="molecule type" value="Genomic_DNA"/>
</dbReference>
<dbReference type="InterPro" id="IPR017900">
    <property type="entry name" value="4Fe4S_Fe_S_CS"/>
</dbReference>
<dbReference type="GO" id="GO:0046872">
    <property type="term" value="F:metal ion binding"/>
    <property type="evidence" value="ECO:0007669"/>
    <property type="project" value="UniProtKB-KW"/>
</dbReference>
<evidence type="ECO:0000313" key="5">
    <source>
        <dbReference type="EMBL" id="ABG82948.1"/>
    </source>
</evidence>
<keyword evidence="3" id="KW-0411">Iron-sulfur</keyword>
<dbReference type="GO" id="GO:0051536">
    <property type="term" value="F:iron-sulfur cluster binding"/>
    <property type="evidence" value="ECO:0007669"/>
    <property type="project" value="UniProtKB-KW"/>
</dbReference>
<keyword evidence="6" id="KW-1185">Reference proteome</keyword>
<evidence type="ECO:0000256" key="1">
    <source>
        <dbReference type="ARBA" id="ARBA00022723"/>
    </source>
</evidence>
<dbReference type="InterPro" id="IPR026816">
    <property type="entry name" value="Flavodoxin_dom"/>
</dbReference>
<keyword evidence="1" id="KW-0479">Metal-binding</keyword>
<dbReference type="HOGENOM" id="CLU_068049_0_0_9"/>